<evidence type="ECO:0000256" key="4">
    <source>
        <dbReference type="ARBA" id="ARBA00022857"/>
    </source>
</evidence>
<evidence type="ECO:0000256" key="6">
    <source>
        <dbReference type="ARBA" id="ARBA00023027"/>
    </source>
</evidence>
<evidence type="ECO:0000256" key="8">
    <source>
        <dbReference type="PIRSR" id="PIRSR000232-1"/>
    </source>
</evidence>
<dbReference type="Pfam" id="PF00881">
    <property type="entry name" value="Nitroreductase"/>
    <property type="match status" value="1"/>
</dbReference>
<feature type="binding site" evidence="8">
    <location>
        <position position="57"/>
    </location>
    <ligand>
        <name>FMN</name>
        <dbReference type="ChEBI" id="CHEBI:58210"/>
        <note>ligand shared between dimeric partners</note>
    </ligand>
</feature>
<dbReference type="Gene3D" id="3.40.109.10">
    <property type="entry name" value="NADH Oxidase"/>
    <property type="match status" value="1"/>
</dbReference>
<gene>
    <name evidence="10" type="primary">ydjA</name>
    <name evidence="10" type="ORF">LF1_21510</name>
</gene>
<dbReference type="EMBL" id="VRLW01000001">
    <property type="protein sequence ID" value="KAA1259617.1"/>
    <property type="molecule type" value="Genomic_DNA"/>
</dbReference>
<keyword evidence="2 7" id="KW-0285">Flavoprotein</keyword>
<reference evidence="10 11" key="1">
    <citation type="submission" date="2019-08" db="EMBL/GenBank/DDBJ databases">
        <title>Deep-cultivation of Planctomycetes and their phenomic and genomic characterization uncovers novel biology.</title>
        <authorList>
            <person name="Wiegand S."/>
            <person name="Jogler M."/>
            <person name="Boedeker C."/>
            <person name="Pinto D."/>
            <person name="Vollmers J."/>
            <person name="Rivas-Marin E."/>
            <person name="Kohn T."/>
            <person name="Peeters S.H."/>
            <person name="Heuer A."/>
            <person name="Rast P."/>
            <person name="Oberbeckmann S."/>
            <person name="Bunk B."/>
            <person name="Jeske O."/>
            <person name="Meyerdierks A."/>
            <person name="Storesund J.E."/>
            <person name="Kallscheuer N."/>
            <person name="Luecker S."/>
            <person name="Lage O.M."/>
            <person name="Pohl T."/>
            <person name="Merkel B.J."/>
            <person name="Hornburger P."/>
            <person name="Mueller R.-W."/>
            <person name="Bruemmer F."/>
            <person name="Labrenz M."/>
            <person name="Spormann A.M."/>
            <person name="Op Den Camp H."/>
            <person name="Overmann J."/>
            <person name="Amann R."/>
            <person name="Jetten M.S.M."/>
            <person name="Mascher T."/>
            <person name="Medema M.H."/>
            <person name="Devos D.P."/>
            <person name="Kaster A.-K."/>
            <person name="Ovreas L."/>
            <person name="Rohde M."/>
            <person name="Galperin M.Y."/>
            <person name="Jogler C."/>
        </authorList>
    </citation>
    <scope>NUCLEOTIDE SEQUENCE [LARGE SCALE GENOMIC DNA]</scope>
    <source>
        <strain evidence="10 11">LF1</strain>
    </source>
</reference>
<feature type="binding site" description="in other chain" evidence="8">
    <location>
        <begin position="26"/>
        <end position="28"/>
    </location>
    <ligand>
        <name>FMN</name>
        <dbReference type="ChEBI" id="CHEBI:58210"/>
        <note>ligand shared between dimeric partners</note>
    </ligand>
</feature>
<accession>A0A5B1CEN9</accession>
<sequence>MRTNRPRKPERPNVHPEHVTDLIRRRRTIKPKCFSDQSIDDAIVNQILENATWAPTHGMTQPWHFSVFVGSARQRLADFLAATYKQITTPETFKPNKYEGMSRNAMLAPVVIVVGMKRQVSEKIAELDELLAVACAVQNMHLTATAFGLGGFWSTNVAATSPAMASFVGLSAKDRALGLFYLGYPASEWPAGNRDAMDQKVQWFDQ</sequence>
<feature type="binding site" description="in other chain" evidence="8">
    <location>
        <begin position="153"/>
        <end position="155"/>
    </location>
    <ligand>
        <name>FMN</name>
        <dbReference type="ChEBI" id="CHEBI:58210"/>
        <note>ligand shared between dimeric partners</note>
    </ligand>
</feature>
<feature type="domain" description="Nitroreductase" evidence="9">
    <location>
        <begin position="23"/>
        <end position="184"/>
    </location>
</feature>
<evidence type="ECO:0000313" key="11">
    <source>
        <dbReference type="Proteomes" id="UP000322699"/>
    </source>
</evidence>
<dbReference type="AlphaFoldDB" id="A0A5B1CEN9"/>
<evidence type="ECO:0000259" key="9">
    <source>
        <dbReference type="Pfam" id="PF00881"/>
    </source>
</evidence>
<keyword evidence="3 7" id="KW-0288">FMN</keyword>
<protein>
    <recommendedName>
        <fullName evidence="7">Putative NAD(P)H nitroreductase</fullName>
        <ecNumber evidence="7">1.-.-.-</ecNumber>
    </recommendedName>
</protein>
<evidence type="ECO:0000256" key="3">
    <source>
        <dbReference type="ARBA" id="ARBA00022643"/>
    </source>
</evidence>
<dbReference type="PIRSF" id="PIRSF000232">
    <property type="entry name" value="YdjA"/>
    <property type="match status" value="1"/>
</dbReference>
<dbReference type="CDD" id="cd02135">
    <property type="entry name" value="YdjA-like"/>
    <property type="match status" value="1"/>
</dbReference>
<evidence type="ECO:0000256" key="1">
    <source>
        <dbReference type="ARBA" id="ARBA00007118"/>
    </source>
</evidence>
<dbReference type="InterPro" id="IPR026021">
    <property type="entry name" value="YdjA-like"/>
</dbReference>
<dbReference type="InterPro" id="IPR000415">
    <property type="entry name" value="Nitroreductase-like"/>
</dbReference>
<dbReference type="Proteomes" id="UP000322699">
    <property type="component" value="Unassembled WGS sequence"/>
</dbReference>
<keyword evidence="4 7" id="KW-0521">NADP</keyword>
<comment type="caution">
    <text evidence="10">The sequence shown here is derived from an EMBL/GenBank/DDBJ whole genome shotgun (WGS) entry which is preliminary data.</text>
</comment>
<keyword evidence="5 7" id="KW-0560">Oxidoreductase</keyword>
<evidence type="ECO:0000256" key="5">
    <source>
        <dbReference type="ARBA" id="ARBA00023002"/>
    </source>
</evidence>
<evidence type="ECO:0000256" key="2">
    <source>
        <dbReference type="ARBA" id="ARBA00022630"/>
    </source>
</evidence>
<dbReference type="PANTHER" id="PTHR43821">
    <property type="entry name" value="NAD(P)H NITROREDUCTASE YDJA-RELATED"/>
    <property type="match status" value="1"/>
</dbReference>
<evidence type="ECO:0000256" key="7">
    <source>
        <dbReference type="PIRNR" id="PIRNR000232"/>
    </source>
</evidence>
<keyword evidence="11" id="KW-1185">Reference proteome</keyword>
<proteinExistence type="inferred from homology"/>
<organism evidence="10 11">
    <name type="scientific">Rubripirellula obstinata</name>
    <dbReference type="NCBI Taxonomy" id="406547"/>
    <lineage>
        <taxon>Bacteria</taxon>
        <taxon>Pseudomonadati</taxon>
        <taxon>Planctomycetota</taxon>
        <taxon>Planctomycetia</taxon>
        <taxon>Pirellulales</taxon>
        <taxon>Pirellulaceae</taxon>
        <taxon>Rubripirellula</taxon>
    </lineage>
</organism>
<name>A0A5B1CEN9_9BACT</name>
<dbReference type="SUPFAM" id="SSF55469">
    <property type="entry name" value="FMN-dependent nitroreductase-like"/>
    <property type="match status" value="1"/>
</dbReference>
<comment type="cofactor">
    <cofactor evidence="8">
        <name>FMN</name>
        <dbReference type="ChEBI" id="CHEBI:58210"/>
    </cofactor>
    <text evidence="8">Binds 1 FMN per subunit.</text>
</comment>
<dbReference type="PANTHER" id="PTHR43821:SF1">
    <property type="entry name" value="NAD(P)H NITROREDUCTASE YDJA-RELATED"/>
    <property type="match status" value="1"/>
</dbReference>
<dbReference type="OrthoDB" id="9804207at2"/>
<dbReference type="GO" id="GO:0016491">
    <property type="term" value="F:oxidoreductase activity"/>
    <property type="evidence" value="ECO:0007669"/>
    <property type="project" value="UniProtKB-UniRule"/>
</dbReference>
<dbReference type="EC" id="1.-.-.-" evidence="7"/>
<dbReference type="InterPro" id="IPR029479">
    <property type="entry name" value="Nitroreductase"/>
</dbReference>
<keyword evidence="6 7" id="KW-0520">NAD</keyword>
<evidence type="ECO:0000313" key="10">
    <source>
        <dbReference type="EMBL" id="KAA1259617.1"/>
    </source>
</evidence>
<comment type="similarity">
    <text evidence="1 7">Belongs to the nitroreductase family.</text>
</comment>
<dbReference type="InterPro" id="IPR052530">
    <property type="entry name" value="NAD(P)H_nitroreductase"/>
</dbReference>